<dbReference type="Proteomes" id="UP000268014">
    <property type="component" value="Unassembled WGS sequence"/>
</dbReference>
<evidence type="ECO:0000313" key="1">
    <source>
        <dbReference type="EMBL" id="VDO44688.1"/>
    </source>
</evidence>
<keyword evidence="2" id="KW-1185">Reference proteome</keyword>
<organism evidence="3">
    <name type="scientific">Haemonchus placei</name>
    <name type="common">Barber's pole worm</name>
    <dbReference type="NCBI Taxonomy" id="6290"/>
    <lineage>
        <taxon>Eukaryota</taxon>
        <taxon>Metazoa</taxon>
        <taxon>Ecdysozoa</taxon>
        <taxon>Nematoda</taxon>
        <taxon>Chromadorea</taxon>
        <taxon>Rhabditida</taxon>
        <taxon>Rhabditina</taxon>
        <taxon>Rhabditomorpha</taxon>
        <taxon>Strongyloidea</taxon>
        <taxon>Trichostrongylidae</taxon>
        <taxon>Haemonchus</taxon>
    </lineage>
</organism>
<evidence type="ECO:0000313" key="2">
    <source>
        <dbReference type="Proteomes" id="UP000268014"/>
    </source>
</evidence>
<proteinExistence type="predicted"/>
<dbReference type="AlphaFoldDB" id="A0A0N4WLQ5"/>
<gene>
    <name evidence="1" type="ORF">HPLM_LOCUS12086</name>
</gene>
<protein>
    <submittedName>
        <fullName evidence="3">Transposase</fullName>
    </submittedName>
</protein>
<dbReference type="WBParaSite" id="HPLM_0001209401-mRNA-1">
    <property type="protein sequence ID" value="HPLM_0001209401-mRNA-1"/>
    <property type="gene ID" value="HPLM_0001209401"/>
</dbReference>
<reference evidence="1 2" key="2">
    <citation type="submission" date="2018-11" db="EMBL/GenBank/DDBJ databases">
        <authorList>
            <consortium name="Pathogen Informatics"/>
        </authorList>
    </citation>
    <scope>NUCLEOTIDE SEQUENCE [LARGE SCALE GENOMIC DNA]</scope>
    <source>
        <strain evidence="1 2">MHpl1</strain>
    </source>
</reference>
<accession>A0A0N4WLQ5</accession>
<evidence type="ECO:0000313" key="3">
    <source>
        <dbReference type="WBParaSite" id="HPLM_0001209401-mRNA-1"/>
    </source>
</evidence>
<sequence>METRCYWLVTSFQEQLTEMFAEIKSLKKISIAMDVGDCAKEPLRYRNR</sequence>
<reference evidence="3" key="1">
    <citation type="submission" date="2017-02" db="UniProtKB">
        <authorList>
            <consortium name="WormBaseParasite"/>
        </authorList>
    </citation>
    <scope>IDENTIFICATION</scope>
</reference>
<dbReference type="EMBL" id="UZAF01017756">
    <property type="protein sequence ID" value="VDO44688.1"/>
    <property type="molecule type" value="Genomic_DNA"/>
</dbReference>
<name>A0A0N4WLQ5_HAEPC</name>